<sequence length="278" mass="32292">MAEECEGSIFAKDKKKRKRRGPRLTGVSKQRRLANARERKRVQSLNKEIEVLKSMLPLSPLNSFIIGVLITRLAVVYYISRQRNVCYNEQNEIQYCVTLSTHMSKREDLYLVETNINNKYSSKYSSVLAMAEECEGSIFAEDKKKRKRRGPRLTGVSKQRRLANARERKRVQSLNKEIEVLKSMLPLSPYEKKPTKTEVIWLAAEYIDELTKMLDKAQSEEEINEPFLDFDTLLSIDIEKLLDLDGKYTLNERPLEEKISIVSAIVITKHLTLFLIVF</sequence>
<evidence type="ECO:0000313" key="4">
    <source>
        <dbReference type="Proteomes" id="UP001159427"/>
    </source>
</evidence>
<keyword evidence="4" id="KW-1185">Reference proteome</keyword>
<evidence type="ECO:0000259" key="2">
    <source>
        <dbReference type="PROSITE" id="PS50888"/>
    </source>
</evidence>
<dbReference type="InterPro" id="IPR011598">
    <property type="entry name" value="bHLH_dom"/>
</dbReference>
<protein>
    <recommendedName>
        <fullName evidence="2">BHLH domain-containing protein</fullName>
    </recommendedName>
</protein>
<dbReference type="PROSITE" id="PS50888">
    <property type="entry name" value="BHLH"/>
    <property type="match status" value="2"/>
</dbReference>
<gene>
    <name evidence="3" type="ORF">PEVE_00006890</name>
</gene>
<dbReference type="PANTHER" id="PTHR23349:SF110">
    <property type="entry name" value="BHLH DOMAIN-CONTAINING PROTEIN"/>
    <property type="match status" value="1"/>
</dbReference>
<dbReference type="Proteomes" id="UP001159427">
    <property type="component" value="Unassembled WGS sequence"/>
</dbReference>
<dbReference type="Gene3D" id="4.10.280.10">
    <property type="entry name" value="Helix-loop-helix DNA-binding domain"/>
    <property type="match status" value="2"/>
</dbReference>
<evidence type="ECO:0000256" key="1">
    <source>
        <dbReference type="SAM" id="MobiDB-lite"/>
    </source>
</evidence>
<dbReference type="EMBL" id="CALNXI010001453">
    <property type="protein sequence ID" value="CAH3169450.1"/>
    <property type="molecule type" value="Genomic_DNA"/>
</dbReference>
<dbReference type="InterPro" id="IPR050283">
    <property type="entry name" value="E-box_TF_Regulators"/>
</dbReference>
<dbReference type="CDD" id="cd11390">
    <property type="entry name" value="bHLH_TS"/>
    <property type="match status" value="1"/>
</dbReference>
<dbReference type="SMART" id="SM00353">
    <property type="entry name" value="HLH"/>
    <property type="match status" value="2"/>
</dbReference>
<evidence type="ECO:0000313" key="3">
    <source>
        <dbReference type="EMBL" id="CAH3169450.1"/>
    </source>
</evidence>
<feature type="compositionally biased region" description="Basic residues" evidence="1">
    <location>
        <begin position="13"/>
        <end position="22"/>
    </location>
</feature>
<dbReference type="InterPro" id="IPR036638">
    <property type="entry name" value="HLH_DNA-bd_sf"/>
</dbReference>
<comment type="caution">
    <text evidence="3">The sequence shown here is derived from an EMBL/GenBank/DDBJ whole genome shotgun (WGS) entry which is preliminary data.</text>
</comment>
<dbReference type="Pfam" id="PF00010">
    <property type="entry name" value="HLH"/>
    <property type="match status" value="2"/>
</dbReference>
<feature type="region of interest" description="Disordered" evidence="1">
    <location>
        <begin position="1"/>
        <end position="32"/>
    </location>
</feature>
<feature type="domain" description="BHLH" evidence="2">
    <location>
        <begin position="158"/>
        <end position="210"/>
    </location>
</feature>
<feature type="domain" description="BHLH" evidence="2">
    <location>
        <begin position="29"/>
        <end position="81"/>
    </location>
</feature>
<name>A0ABN8QWP8_9CNID</name>
<organism evidence="3 4">
    <name type="scientific">Porites evermanni</name>
    <dbReference type="NCBI Taxonomy" id="104178"/>
    <lineage>
        <taxon>Eukaryota</taxon>
        <taxon>Metazoa</taxon>
        <taxon>Cnidaria</taxon>
        <taxon>Anthozoa</taxon>
        <taxon>Hexacorallia</taxon>
        <taxon>Scleractinia</taxon>
        <taxon>Fungiina</taxon>
        <taxon>Poritidae</taxon>
        <taxon>Porites</taxon>
    </lineage>
</organism>
<proteinExistence type="predicted"/>
<reference evidence="3 4" key="1">
    <citation type="submission" date="2022-05" db="EMBL/GenBank/DDBJ databases">
        <authorList>
            <consortium name="Genoscope - CEA"/>
            <person name="William W."/>
        </authorList>
    </citation>
    <scope>NUCLEOTIDE SEQUENCE [LARGE SCALE GENOMIC DNA]</scope>
</reference>
<accession>A0ABN8QWP8</accession>
<dbReference type="SUPFAM" id="SSF47459">
    <property type="entry name" value="HLH, helix-loop-helix DNA-binding domain"/>
    <property type="match status" value="2"/>
</dbReference>
<dbReference type="PANTHER" id="PTHR23349">
    <property type="entry name" value="BASIC HELIX-LOOP-HELIX TRANSCRIPTION FACTOR, TWIST"/>
    <property type="match status" value="1"/>
</dbReference>